<evidence type="ECO:0008006" key="6">
    <source>
        <dbReference type="Google" id="ProtNLM"/>
    </source>
</evidence>
<reference evidence="3 4" key="1">
    <citation type="journal article" date="2011" name="Int. J. Syst. Evol. Microbiol.">
        <title>Ochrobactrum pecoris sp. nov., isolated from farm animals.</title>
        <authorList>
            <person name="Kampfer P."/>
            <person name="Huber B."/>
            <person name="Busse H.J."/>
            <person name="Scholz H.C."/>
            <person name="Tomaso H."/>
            <person name="Hotzel H."/>
            <person name="Melzer F."/>
        </authorList>
    </citation>
    <scope>NUCLEOTIDE SEQUENCE [LARGE SCALE GENOMIC DNA]</scope>
    <source>
        <strain evidence="3 4">08RB2639</strain>
    </source>
</reference>
<accession>A0A5C5CNI4</accession>
<evidence type="ECO:0000313" key="4">
    <source>
        <dbReference type="Proteomes" id="UP000313390"/>
    </source>
</evidence>
<sequence>MNKFLCAAVVLSTLIPSYALADQTYQVVFVNKSYATLSIAPNGSAGKCFSLWNVPSPAANLTNKSGNNETTVRVTDKNSGNCINAEKKAAWTVTPAGSVGQVITMDHQHANWTTQVISNAYDKDPAKNQSIIKKATCQIGVNPSSYVDCYNKPVSGLPEVGTIIIEF</sequence>
<protein>
    <recommendedName>
        <fullName evidence="6">Secreted protein</fullName>
    </recommendedName>
</protein>
<dbReference type="EMBL" id="VEWK01000004">
    <property type="protein sequence ID" value="TNV12725.1"/>
    <property type="molecule type" value="Genomic_DNA"/>
</dbReference>
<evidence type="ECO:0000313" key="3">
    <source>
        <dbReference type="EMBL" id="TNV12725.1"/>
    </source>
</evidence>
<feature type="chain" id="PRO_5044619113" description="Secreted protein" evidence="1">
    <location>
        <begin position="22"/>
        <end position="167"/>
    </location>
</feature>
<dbReference type="AlphaFoldDB" id="A0A5C5CNI4"/>
<keyword evidence="1" id="KW-0732">Signal</keyword>
<proteinExistence type="predicted"/>
<evidence type="ECO:0000256" key="1">
    <source>
        <dbReference type="SAM" id="SignalP"/>
    </source>
</evidence>
<reference evidence="2 5" key="3">
    <citation type="submission" date="2020-08" db="EMBL/GenBank/DDBJ databases">
        <title>Genomic Encyclopedia of Type Strains, Phase IV (KMG-IV): sequencing the most valuable type-strain genomes for metagenomic binning, comparative biology and taxonomic classification.</title>
        <authorList>
            <person name="Goeker M."/>
        </authorList>
    </citation>
    <scope>NUCLEOTIDE SEQUENCE [LARGE SCALE GENOMIC DNA]</scope>
    <source>
        <strain evidence="2 5">DSM 23868</strain>
    </source>
</reference>
<feature type="signal peptide" evidence="1">
    <location>
        <begin position="1"/>
        <end position="21"/>
    </location>
</feature>
<evidence type="ECO:0000313" key="5">
    <source>
        <dbReference type="Proteomes" id="UP000553980"/>
    </source>
</evidence>
<organism evidence="3 4">
    <name type="scientific">Brucella pecoris</name>
    <dbReference type="NCBI Taxonomy" id="867683"/>
    <lineage>
        <taxon>Bacteria</taxon>
        <taxon>Pseudomonadati</taxon>
        <taxon>Pseudomonadota</taxon>
        <taxon>Alphaproteobacteria</taxon>
        <taxon>Hyphomicrobiales</taxon>
        <taxon>Brucellaceae</taxon>
        <taxon>Brucella/Ochrobactrum group</taxon>
        <taxon>Brucella</taxon>
    </lineage>
</organism>
<gene>
    <name evidence="3" type="ORF">FIB18_09255</name>
    <name evidence="2" type="ORF">GGQ79_002416</name>
</gene>
<name>A0A5C5CNI4_9HYPH</name>
<dbReference type="RefSeq" id="WP_140020436.1">
    <property type="nucleotide sequence ID" value="NZ_JACIEX010000004.1"/>
</dbReference>
<dbReference type="EMBL" id="JACIEX010000004">
    <property type="protein sequence ID" value="MBB4093904.1"/>
    <property type="molecule type" value="Genomic_DNA"/>
</dbReference>
<dbReference type="Proteomes" id="UP000553980">
    <property type="component" value="Unassembled WGS sequence"/>
</dbReference>
<dbReference type="Proteomes" id="UP000313390">
    <property type="component" value="Unassembled WGS sequence"/>
</dbReference>
<evidence type="ECO:0000313" key="2">
    <source>
        <dbReference type="EMBL" id="MBB4093904.1"/>
    </source>
</evidence>
<comment type="caution">
    <text evidence="3">The sequence shown here is derived from an EMBL/GenBank/DDBJ whole genome shotgun (WGS) entry which is preliminary data.</text>
</comment>
<reference evidence="3" key="2">
    <citation type="submission" date="2019-06" db="EMBL/GenBank/DDBJ databases">
        <authorList>
            <person name="Hu M."/>
        </authorList>
    </citation>
    <scope>NUCLEOTIDE SEQUENCE</scope>
    <source>
        <strain evidence="3">08RB2639</strain>
    </source>
</reference>
<keyword evidence="5" id="KW-1185">Reference proteome</keyword>